<dbReference type="Proteomes" id="UP000192478">
    <property type="component" value="Chromosome"/>
</dbReference>
<evidence type="ECO:0000256" key="6">
    <source>
        <dbReference type="ARBA" id="ARBA00021623"/>
    </source>
</evidence>
<evidence type="ECO:0000313" key="17">
    <source>
        <dbReference type="EMBL" id="ARE89726.1"/>
    </source>
</evidence>
<dbReference type="Proteomes" id="UP000177894">
    <property type="component" value="Chromosome"/>
</dbReference>
<dbReference type="GO" id="GO:0005524">
    <property type="term" value="F:ATP binding"/>
    <property type="evidence" value="ECO:0007669"/>
    <property type="project" value="UniProtKB-KW"/>
</dbReference>
<evidence type="ECO:0000259" key="15">
    <source>
        <dbReference type="Pfam" id="PF01326"/>
    </source>
</evidence>
<comment type="pathway">
    <text evidence="3">Carbohydrate biosynthesis; gluconeogenesis.</text>
</comment>
<dbReference type="EMBL" id="CP017603">
    <property type="protein sequence ID" value="AOY75287.1"/>
    <property type="molecule type" value="Genomic_DNA"/>
</dbReference>
<evidence type="ECO:0000313" key="19">
    <source>
        <dbReference type="Proteomes" id="UP000192478"/>
    </source>
</evidence>
<evidence type="ECO:0000256" key="3">
    <source>
        <dbReference type="ARBA" id="ARBA00004742"/>
    </source>
</evidence>
<evidence type="ECO:0000256" key="12">
    <source>
        <dbReference type="ARBA" id="ARBA00022842"/>
    </source>
</evidence>
<dbReference type="Gene3D" id="3.30.1490.20">
    <property type="entry name" value="ATP-grasp fold, A domain"/>
    <property type="match status" value="1"/>
</dbReference>
<reference evidence="17 19" key="2">
    <citation type="submission" date="2017-03" db="EMBL/GenBank/DDBJ databases">
        <title>Complete sequence of Clostridium formicaceticum DSM 92.</title>
        <authorList>
            <person name="Poehlein A."/>
            <person name="Karl M."/>
            <person name="Bengelsdorf F.R."/>
            <person name="Duerre P."/>
            <person name="Daniel R."/>
        </authorList>
    </citation>
    <scope>NUCLEOTIDE SEQUENCE [LARGE SCALE GENOMIC DNA]</scope>
    <source>
        <strain evidence="17 19">DSM 92</strain>
    </source>
</reference>
<evidence type="ECO:0000256" key="5">
    <source>
        <dbReference type="ARBA" id="ARBA00011996"/>
    </source>
</evidence>
<evidence type="ECO:0000256" key="11">
    <source>
        <dbReference type="ARBA" id="ARBA00022840"/>
    </source>
</evidence>
<keyword evidence="18" id="KW-1185">Reference proteome</keyword>
<evidence type="ECO:0000256" key="7">
    <source>
        <dbReference type="ARBA" id="ARBA00022679"/>
    </source>
</evidence>
<dbReference type="AlphaFoldDB" id="A0AAC9RPG3"/>
<gene>
    <name evidence="16" type="ORF">BJL90_04825</name>
    <name evidence="17" type="ORF">CLFO_42070</name>
</gene>
<feature type="domain" description="Pyruvate phosphate dikinase AMP/ATP-binding" evidence="15">
    <location>
        <begin position="299"/>
        <end position="682"/>
    </location>
</feature>
<proteinExistence type="inferred from homology"/>
<dbReference type="InterPro" id="IPR002192">
    <property type="entry name" value="PPDK_AMP/ATP-bd"/>
</dbReference>
<dbReference type="PANTHER" id="PTHR43030:SF1">
    <property type="entry name" value="PHOSPHOENOLPYRUVATE SYNTHASE"/>
    <property type="match status" value="1"/>
</dbReference>
<keyword evidence="8" id="KW-0479">Metal-binding</keyword>
<comment type="function">
    <text evidence="2">Catalyzes the phosphorylation of pyruvate to phosphoenolpyruvate.</text>
</comment>
<name>A0AAC9RPG3_9CLOT</name>
<dbReference type="InterPro" id="IPR013815">
    <property type="entry name" value="ATP_grasp_subdomain_1"/>
</dbReference>
<dbReference type="SUPFAM" id="SSF56059">
    <property type="entry name" value="Glutathione synthetase ATP-binding domain-like"/>
    <property type="match status" value="1"/>
</dbReference>
<protein>
    <recommendedName>
        <fullName evidence="6">Phosphoenolpyruvate synthase</fullName>
        <ecNumber evidence="5">2.7.9.2</ecNumber>
    </recommendedName>
    <alternativeName>
        <fullName evidence="13">Pyruvate, water dikinase</fullName>
    </alternativeName>
</protein>
<evidence type="ECO:0000313" key="18">
    <source>
        <dbReference type="Proteomes" id="UP000177894"/>
    </source>
</evidence>
<keyword evidence="9" id="KW-0547">Nucleotide-binding</keyword>
<dbReference type="EC" id="2.7.9.2" evidence="5"/>
<comment type="similarity">
    <text evidence="4">Belongs to the PEP-utilizing enzyme family.</text>
</comment>
<dbReference type="PANTHER" id="PTHR43030">
    <property type="entry name" value="PHOSPHOENOLPYRUVATE SYNTHASE"/>
    <property type="match status" value="1"/>
</dbReference>
<evidence type="ECO:0000256" key="4">
    <source>
        <dbReference type="ARBA" id="ARBA00007837"/>
    </source>
</evidence>
<evidence type="ECO:0000256" key="8">
    <source>
        <dbReference type="ARBA" id="ARBA00022723"/>
    </source>
</evidence>
<evidence type="ECO:0000313" key="16">
    <source>
        <dbReference type="EMBL" id="AOY75287.1"/>
    </source>
</evidence>
<evidence type="ECO:0000256" key="2">
    <source>
        <dbReference type="ARBA" id="ARBA00002988"/>
    </source>
</evidence>
<dbReference type="GO" id="GO:0046872">
    <property type="term" value="F:metal ion binding"/>
    <property type="evidence" value="ECO:0007669"/>
    <property type="project" value="UniProtKB-KW"/>
</dbReference>
<keyword evidence="12" id="KW-0460">Magnesium</keyword>
<comment type="catalytic activity">
    <reaction evidence="14">
        <text>pyruvate + ATP + H2O = phosphoenolpyruvate + AMP + phosphate + 2 H(+)</text>
        <dbReference type="Rhea" id="RHEA:11364"/>
        <dbReference type="ChEBI" id="CHEBI:15361"/>
        <dbReference type="ChEBI" id="CHEBI:15377"/>
        <dbReference type="ChEBI" id="CHEBI:15378"/>
        <dbReference type="ChEBI" id="CHEBI:30616"/>
        <dbReference type="ChEBI" id="CHEBI:43474"/>
        <dbReference type="ChEBI" id="CHEBI:58702"/>
        <dbReference type="ChEBI" id="CHEBI:456215"/>
        <dbReference type="EC" id="2.7.9.2"/>
    </reaction>
</comment>
<keyword evidence="10" id="KW-0418">Kinase</keyword>
<dbReference type="Pfam" id="PF01326">
    <property type="entry name" value="PPDK_N"/>
    <property type="match status" value="1"/>
</dbReference>
<keyword evidence="11" id="KW-0067">ATP-binding</keyword>
<evidence type="ECO:0000256" key="14">
    <source>
        <dbReference type="ARBA" id="ARBA00047700"/>
    </source>
</evidence>
<evidence type="ECO:0000256" key="1">
    <source>
        <dbReference type="ARBA" id="ARBA00001946"/>
    </source>
</evidence>
<dbReference type="RefSeq" id="WP_070964781.1">
    <property type="nucleotide sequence ID" value="NZ_CP017603.1"/>
</dbReference>
<dbReference type="InterPro" id="IPR006319">
    <property type="entry name" value="PEP_synth"/>
</dbReference>
<dbReference type="EMBL" id="CP020559">
    <property type="protein sequence ID" value="ARE89726.1"/>
    <property type="molecule type" value="Genomic_DNA"/>
</dbReference>
<evidence type="ECO:0000256" key="13">
    <source>
        <dbReference type="ARBA" id="ARBA00033470"/>
    </source>
</evidence>
<keyword evidence="7" id="KW-0808">Transferase</keyword>
<organism evidence="17 19">
    <name type="scientific">Clostridium formicaceticum</name>
    <dbReference type="NCBI Taxonomy" id="1497"/>
    <lineage>
        <taxon>Bacteria</taxon>
        <taxon>Bacillati</taxon>
        <taxon>Bacillota</taxon>
        <taxon>Clostridia</taxon>
        <taxon>Eubacteriales</taxon>
        <taxon>Clostridiaceae</taxon>
        <taxon>Clostridium</taxon>
    </lineage>
</organism>
<evidence type="ECO:0000256" key="9">
    <source>
        <dbReference type="ARBA" id="ARBA00022741"/>
    </source>
</evidence>
<reference evidence="16 18" key="1">
    <citation type="submission" date="2016-10" db="EMBL/GenBank/DDBJ databases">
        <title>Complete Genome Sequence of Acetogen Clostridium formicoaceticum ATCC 27076.</title>
        <authorList>
            <person name="Bao T."/>
            <person name="Cheng C."/>
            <person name="Zhao J."/>
            <person name="Yang S.-T."/>
            <person name="Wang J."/>
            <person name="Wang M."/>
        </authorList>
    </citation>
    <scope>NUCLEOTIDE SEQUENCE [LARGE SCALE GENOMIC DNA]</scope>
    <source>
        <strain evidence="16 18">ATCC 27076</strain>
    </source>
</reference>
<dbReference type="KEGG" id="cfm:BJL90_04825"/>
<dbReference type="GO" id="GO:0008986">
    <property type="term" value="F:pyruvate, water dikinase activity"/>
    <property type="evidence" value="ECO:0007669"/>
    <property type="project" value="UniProtKB-EC"/>
</dbReference>
<comment type="cofactor">
    <cofactor evidence="1">
        <name>Mg(2+)</name>
        <dbReference type="ChEBI" id="CHEBI:18420"/>
    </cofactor>
</comment>
<accession>A0AAC9RPG3</accession>
<sequence>MDCMTKASTGMKSLDQVVDYLRLGDNVVWQVDAIDDYKYFVNLFVENALISNRRVVYMRFAQHPPLIEGIEDITVCALNACGGFESFSTQVYDIISREGKEVYYVFDCLSDLLTAWANDLMIGNFFMITCPYLFELDTIAYFTILRNKHSFQTVARIRETTQLLIDLYNCEDCYYIHPLKVWDRYSPTMFLPHALDRENLTPITNSVDAARLFTIMPTIGIENERRHLDYWDKMFLNAVALYKEVLEGKETAAMEQKKVIEQLCKLVIGRDHRILSLAKKYLSLKDLLDIKSRLIGSGYIGGKAVGMLMARSILLKDKDFEWRRYLEPHDSYYIGSDVFYSYIVQNGWWKLRMKQRSNEGYFQVASELREKMLKGSFPAAVKEQFQQMLEYFGQSPIIVRSSSLLEDAFGNAFAGKYESVFCVNQGSPAERYKQFEDAIRVVYASAMNEDALAYRLQRGLDKRDEQMAILVQRVSGAHHGQYFFPDLAGVGVSYNTYVWKEGLNPDAGMLRLVHGLGTRAVDRVEGDYPRIVALDKPLLRPHAGVDDSRKYSQREVDVLNTVSNKLEVVSLNNMDYEGREGLMNLIGVKDYEANRRMKELGMKGPDIWTLTFDHLMTATSFPQIMGKMLKTIKSAYQYPVDIEFTINFSRDLHPHINLLQCRPLQTKGLKSKVHIPSNIREEKVLFKSKGHFMGGNISQSLKRIIYIDPKNYSKLALSQKYEVARTVGKLNKQIQNRENLSVMLAGPGRWGTSNPSLGVPVAFSEINHVTVMIEIAFSSAGLIPELSFGTHFFQDLVETDIFYVALFPEKNNVFFNHLLMNDHPNIFNQLCPDKLQFEEIIKVYDFTNKDLVIMSDILSQNVVCFLEEK</sequence>
<evidence type="ECO:0000256" key="10">
    <source>
        <dbReference type="ARBA" id="ARBA00022777"/>
    </source>
</evidence>